<reference evidence="2" key="1">
    <citation type="submission" date="2023-12" db="EMBL/GenBank/DDBJ databases">
        <title>Genome assembly of Anisodus tanguticus.</title>
        <authorList>
            <person name="Wang Y.-J."/>
        </authorList>
    </citation>
    <scope>NUCLEOTIDE SEQUENCE</scope>
    <source>
        <strain evidence="2">KB-2021</strain>
        <tissue evidence="2">Leaf</tissue>
    </source>
</reference>
<evidence type="ECO:0000313" key="2">
    <source>
        <dbReference type="EMBL" id="KAK4372553.1"/>
    </source>
</evidence>
<dbReference type="AlphaFoldDB" id="A0AAE1SJW0"/>
<dbReference type="EMBL" id="JAVYJV010000004">
    <property type="protein sequence ID" value="KAK4372553.1"/>
    <property type="molecule type" value="Genomic_DNA"/>
</dbReference>
<gene>
    <name evidence="2" type="ORF">RND71_007937</name>
</gene>
<dbReference type="Proteomes" id="UP001291623">
    <property type="component" value="Unassembled WGS sequence"/>
</dbReference>
<keyword evidence="3" id="KW-1185">Reference proteome</keyword>
<sequence length="353" mass="40273">MILAWHFPLWLFELLELLSLASFFELPMYHVVDLIGFFLWSSKVAQALYGCMKASKAHDSYLGTISYIHREHGIASVVELISMMTDHYCNSVVLSGVFTKGWTRDSLFDCKQNATAYSSAKKARKFWQRVEKYIYPSRQSLKLQADDIDDDVKITLVLKGASQRGGSPQVFQTPNCRTDSAMSSLDMGNAKLLSYKVDREVSMEPDTRELLRYKNDLAENGTIDRTTQKPRRLYEGQQLVGVMGKLKMEAADEKNSRTSLQGPRKRSKKALYRRDEDSPFDARQTLAGLSLMIPTTENEDDEDSPFDARQTLAGLSLMIPTTENEDGKDIKFFSIDPCMEACSFGYWRRYVRC</sequence>
<evidence type="ECO:0000313" key="3">
    <source>
        <dbReference type="Proteomes" id="UP001291623"/>
    </source>
</evidence>
<accession>A0AAE1SJW0</accession>
<protein>
    <submittedName>
        <fullName evidence="2">Uncharacterized protein</fullName>
    </submittedName>
</protein>
<proteinExistence type="predicted"/>
<name>A0AAE1SJW0_9SOLA</name>
<organism evidence="2 3">
    <name type="scientific">Anisodus tanguticus</name>
    <dbReference type="NCBI Taxonomy" id="243964"/>
    <lineage>
        <taxon>Eukaryota</taxon>
        <taxon>Viridiplantae</taxon>
        <taxon>Streptophyta</taxon>
        <taxon>Embryophyta</taxon>
        <taxon>Tracheophyta</taxon>
        <taxon>Spermatophyta</taxon>
        <taxon>Magnoliopsida</taxon>
        <taxon>eudicotyledons</taxon>
        <taxon>Gunneridae</taxon>
        <taxon>Pentapetalae</taxon>
        <taxon>asterids</taxon>
        <taxon>lamiids</taxon>
        <taxon>Solanales</taxon>
        <taxon>Solanaceae</taxon>
        <taxon>Solanoideae</taxon>
        <taxon>Hyoscyameae</taxon>
        <taxon>Anisodus</taxon>
    </lineage>
</organism>
<feature type="region of interest" description="Disordered" evidence="1">
    <location>
        <begin position="250"/>
        <end position="277"/>
    </location>
</feature>
<evidence type="ECO:0000256" key="1">
    <source>
        <dbReference type="SAM" id="MobiDB-lite"/>
    </source>
</evidence>
<comment type="caution">
    <text evidence="2">The sequence shown here is derived from an EMBL/GenBank/DDBJ whole genome shotgun (WGS) entry which is preliminary data.</text>
</comment>